<name>A0A251RSD9_HELAN</name>
<keyword evidence="2" id="KW-1185">Reference proteome</keyword>
<dbReference type="PANTHER" id="PTHR40891:SF1">
    <property type="entry name" value="DUF295 DOMAIN-CONTAINING PROTEIN"/>
    <property type="match status" value="1"/>
</dbReference>
<dbReference type="PANTHER" id="PTHR40891">
    <property type="entry name" value="DUF295 DOMAIN-CONTAINING PROTEIN"/>
    <property type="match status" value="1"/>
</dbReference>
<sequence length="398" mass="45523">MILLPITDQPTFVFCLLAFKRWTRMPYTRPLKEVVGVYGCLLQCPTSYNGKVYALCDSGALVIQIDIIVKDGQVSIRLSLLGSCPDSSYAGIPLLKGSPREELFDIVVAYNNEVKKALGNVYLFKWVMATMKWEEMVDIKDSIFFVDLAHDYHSVYYNHAIAPELGGGYIHIHDQMGKVMYSYDVEDKTISLSCMAAYPTSHLSLWEGDTLESENQVDKIVVRSSVTMDDDDEEEEEVELNESRLLNLPFHLLEMIMDHYIGVEYMGFRATCKRCHLAAPLMQWKNNKTRSRSRKYSLVSPWLVVVDKNRGRITFTDPVSGDKYFMKRSHVSIRRDKIHCSRFGWLLLCSNYSPLVFFNPFTNVICELPYMNAPDGFDSLCFSAPPTSRDCMVVGFRA</sequence>
<accession>A0A251RSD9</accession>
<evidence type="ECO:0000313" key="2">
    <source>
        <dbReference type="Proteomes" id="UP000215914"/>
    </source>
</evidence>
<dbReference type="InParanoid" id="A0A251RSD9"/>
<evidence type="ECO:0000313" key="1">
    <source>
        <dbReference type="EMBL" id="OTF85769.1"/>
    </source>
</evidence>
<dbReference type="EMBL" id="CM007906">
    <property type="protein sequence ID" value="OTF85769.1"/>
    <property type="molecule type" value="Genomic_DNA"/>
</dbReference>
<reference evidence="2" key="1">
    <citation type="journal article" date="2017" name="Nature">
        <title>The sunflower genome provides insights into oil metabolism, flowering and Asterid evolution.</title>
        <authorList>
            <person name="Badouin H."/>
            <person name="Gouzy J."/>
            <person name="Grassa C.J."/>
            <person name="Murat F."/>
            <person name="Staton S.E."/>
            <person name="Cottret L."/>
            <person name="Lelandais-Briere C."/>
            <person name="Owens G.L."/>
            <person name="Carrere S."/>
            <person name="Mayjonade B."/>
            <person name="Legrand L."/>
            <person name="Gill N."/>
            <person name="Kane N.C."/>
            <person name="Bowers J.E."/>
            <person name="Hubner S."/>
            <person name="Bellec A."/>
            <person name="Berard A."/>
            <person name="Berges H."/>
            <person name="Blanchet N."/>
            <person name="Boniface M.C."/>
            <person name="Brunel D."/>
            <person name="Catrice O."/>
            <person name="Chaidir N."/>
            <person name="Claudel C."/>
            <person name="Donnadieu C."/>
            <person name="Faraut T."/>
            <person name="Fievet G."/>
            <person name="Helmstetter N."/>
            <person name="King M."/>
            <person name="Knapp S.J."/>
            <person name="Lai Z."/>
            <person name="Le Paslier M.C."/>
            <person name="Lippi Y."/>
            <person name="Lorenzon L."/>
            <person name="Mandel J.R."/>
            <person name="Marage G."/>
            <person name="Marchand G."/>
            <person name="Marquand E."/>
            <person name="Bret-Mestries E."/>
            <person name="Morien E."/>
            <person name="Nambeesan S."/>
            <person name="Nguyen T."/>
            <person name="Pegot-Espagnet P."/>
            <person name="Pouilly N."/>
            <person name="Raftis F."/>
            <person name="Sallet E."/>
            <person name="Schiex T."/>
            <person name="Thomas J."/>
            <person name="Vandecasteele C."/>
            <person name="Vares D."/>
            <person name="Vear F."/>
            <person name="Vautrin S."/>
            <person name="Crespi M."/>
            <person name="Mangin B."/>
            <person name="Burke J.M."/>
            <person name="Salse J."/>
            <person name="Munos S."/>
            <person name="Vincourt P."/>
            <person name="Rieseberg L.H."/>
            <person name="Langlade N.B."/>
        </authorList>
    </citation>
    <scope>NUCLEOTIDE SEQUENCE [LARGE SCALE GENOMIC DNA]</scope>
    <source>
        <strain evidence="2">cv. SF193</strain>
    </source>
</reference>
<gene>
    <name evidence="1" type="ORF">HannXRQ_Chr17g0543521</name>
</gene>
<proteinExistence type="predicted"/>
<dbReference type="AlphaFoldDB" id="A0A251RSD9"/>
<dbReference type="Proteomes" id="UP000215914">
    <property type="component" value="Chromosome 17"/>
</dbReference>
<protein>
    <recommendedName>
        <fullName evidence="3">F-box domain-containing protein</fullName>
    </recommendedName>
</protein>
<evidence type="ECO:0008006" key="3">
    <source>
        <dbReference type="Google" id="ProtNLM"/>
    </source>
</evidence>
<organism evidence="1 2">
    <name type="scientific">Helianthus annuus</name>
    <name type="common">Common sunflower</name>
    <dbReference type="NCBI Taxonomy" id="4232"/>
    <lineage>
        <taxon>Eukaryota</taxon>
        <taxon>Viridiplantae</taxon>
        <taxon>Streptophyta</taxon>
        <taxon>Embryophyta</taxon>
        <taxon>Tracheophyta</taxon>
        <taxon>Spermatophyta</taxon>
        <taxon>Magnoliopsida</taxon>
        <taxon>eudicotyledons</taxon>
        <taxon>Gunneridae</taxon>
        <taxon>Pentapetalae</taxon>
        <taxon>asterids</taxon>
        <taxon>campanulids</taxon>
        <taxon>Asterales</taxon>
        <taxon>Asteraceae</taxon>
        <taxon>Asteroideae</taxon>
        <taxon>Heliantheae alliance</taxon>
        <taxon>Heliantheae</taxon>
        <taxon>Helianthus</taxon>
    </lineage>
</organism>